<name>A0AAD9FRB7_PAPLA</name>
<evidence type="ECO:0000313" key="3">
    <source>
        <dbReference type="Proteomes" id="UP001182556"/>
    </source>
</evidence>
<comment type="caution">
    <text evidence="2">The sequence shown here is derived from an EMBL/GenBank/DDBJ whole genome shotgun (WGS) entry which is preliminary data.</text>
</comment>
<dbReference type="EMBL" id="JAODAN010000004">
    <property type="protein sequence ID" value="KAK1924761.1"/>
    <property type="molecule type" value="Genomic_DNA"/>
</dbReference>
<dbReference type="Proteomes" id="UP001182556">
    <property type="component" value="Unassembled WGS sequence"/>
</dbReference>
<organism evidence="2 3">
    <name type="scientific">Papiliotrema laurentii</name>
    <name type="common">Cryptococcus laurentii</name>
    <dbReference type="NCBI Taxonomy" id="5418"/>
    <lineage>
        <taxon>Eukaryota</taxon>
        <taxon>Fungi</taxon>
        <taxon>Dikarya</taxon>
        <taxon>Basidiomycota</taxon>
        <taxon>Agaricomycotina</taxon>
        <taxon>Tremellomycetes</taxon>
        <taxon>Tremellales</taxon>
        <taxon>Rhynchogastremaceae</taxon>
        <taxon>Papiliotrema</taxon>
    </lineage>
</organism>
<dbReference type="GO" id="GO:0140580">
    <property type="term" value="F:mitochondrion autophagosome adaptor activity"/>
    <property type="evidence" value="ECO:0007669"/>
    <property type="project" value="InterPro"/>
</dbReference>
<dbReference type="PANTHER" id="PTHR38699:SF1">
    <property type="entry name" value="MITOPHAGY RECEPTOR ATG43"/>
    <property type="match status" value="1"/>
</dbReference>
<protein>
    <submittedName>
        <fullName evidence="2">Uncharacterized protein</fullName>
    </submittedName>
</protein>
<keyword evidence="3" id="KW-1185">Reference proteome</keyword>
<feature type="region of interest" description="Disordered" evidence="1">
    <location>
        <begin position="1"/>
        <end position="66"/>
    </location>
</feature>
<proteinExistence type="predicted"/>
<dbReference type="PANTHER" id="PTHR38699">
    <property type="entry name" value="CHROMOSOME 1, WHOLE GENOME SHOTGUN SEQUENCE"/>
    <property type="match status" value="1"/>
</dbReference>
<dbReference type="AlphaFoldDB" id="A0AAD9FRB7"/>
<dbReference type="InterPro" id="IPR013898">
    <property type="entry name" value="Atg43"/>
</dbReference>
<evidence type="ECO:0000256" key="1">
    <source>
        <dbReference type="SAM" id="MobiDB-lite"/>
    </source>
</evidence>
<accession>A0AAD9FRB7</accession>
<sequence>MASLNPSHNVFRHPHGRHAQAVHDPQSSTSHPDDVSDSGSDIGIDARSHAEKKARKEGRKRVRQAVPPMPDLRFEQSYLLSIRPYLTPAPSASKVNEKGGNVDEEDQKTRSLVLSAEDDAVYKWGRDVQVNWSMVVYVTLRDQVLSPLIQGALWGWGTVLLASTSYALRSALYPPSHVPQGRMTGGPGGKISEAGGGEAVGATGWWRNFVKSWGGAVETAAV</sequence>
<gene>
    <name evidence="2" type="ORF">DB88DRAFT_486686</name>
</gene>
<dbReference type="Pfam" id="PF08589">
    <property type="entry name" value="ATG43"/>
    <property type="match status" value="1"/>
</dbReference>
<reference evidence="2" key="1">
    <citation type="submission" date="2023-02" db="EMBL/GenBank/DDBJ databases">
        <title>Identification and recombinant expression of a fungal hydrolase from Papiliotrema laurentii that hydrolyzes apple cutin and clears colloidal polyester polyurethane.</title>
        <authorList>
            <consortium name="DOE Joint Genome Institute"/>
            <person name="Roman V.A."/>
            <person name="Bojanowski C."/>
            <person name="Crable B.R."/>
            <person name="Wagner D.N."/>
            <person name="Hung C.S."/>
            <person name="Nadeau L.J."/>
            <person name="Schratz L."/>
            <person name="Haridas S."/>
            <person name="Pangilinan J."/>
            <person name="Lipzen A."/>
            <person name="Na H."/>
            <person name="Yan M."/>
            <person name="Ng V."/>
            <person name="Grigoriev I.V."/>
            <person name="Spatafora J.W."/>
            <person name="Barlow D."/>
            <person name="Biffinger J."/>
            <person name="Kelley-Loughnane N."/>
            <person name="Varaljay V.A."/>
            <person name="Crookes-Goodson W.J."/>
        </authorList>
    </citation>
    <scope>NUCLEOTIDE SEQUENCE</scope>
    <source>
        <strain evidence="2">5307AH</strain>
    </source>
</reference>
<feature type="compositionally biased region" description="Basic residues" evidence="1">
    <location>
        <begin position="10"/>
        <end position="20"/>
    </location>
</feature>
<feature type="compositionally biased region" description="Basic residues" evidence="1">
    <location>
        <begin position="52"/>
        <end position="63"/>
    </location>
</feature>
<dbReference type="GO" id="GO:0000423">
    <property type="term" value="P:mitophagy"/>
    <property type="evidence" value="ECO:0007669"/>
    <property type="project" value="InterPro"/>
</dbReference>
<evidence type="ECO:0000313" key="2">
    <source>
        <dbReference type="EMBL" id="KAK1924761.1"/>
    </source>
</evidence>